<protein>
    <recommendedName>
        <fullName evidence="5">Pentacotripeptide-repeat region of PRORP domain-containing protein</fullName>
    </recommendedName>
</protein>
<dbReference type="NCBIfam" id="TIGR00756">
    <property type="entry name" value="PPR"/>
    <property type="match status" value="3"/>
</dbReference>
<reference evidence="4" key="1">
    <citation type="submission" date="2018-02" db="EMBL/GenBank/DDBJ databases">
        <authorList>
            <person name="Cohen D.B."/>
            <person name="Kent A.D."/>
        </authorList>
    </citation>
    <scope>NUCLEOTIDE SEQUENCE</scope>
</reference>
<feature type="repeat" description="PPR" evidence="3">
    <location>
        <begin position="108"/>
        <end position="142"/>
    </location>
</feature>
<evidence type="ECO:0000256" key="3">
    <source>
        <dbReference type="PROSITE-ProRule" id="PRU00708"/>
    </source>
</evidence>
<evidence type="ECO:0000313" key="4">
    <source>
        <dbReference type="EMBL" id="SPD14706.1"/>
    </source>
</evidence>
<sequence length="263" mass="29815">MPYCLLMDGLAKAGHIDEAKSLFDKMKEKSVRSVQPADGYAHSIIISAFSWGGLLEEAKQLARDFEATFDRYDLVMLNTMLCAYCRAGEMESVMQMLRKMDELAISPDYNTFQILIKFFCKEKLYLLAYQTMEDMHSKGHQPDEDLCSTLIFHLGKIKAHSEAFSVYSILRYSKRTMCKALHEKILHILIAGGLLKDAYVVVKDNAGLISKPAVKKFATAFLESGNINLINDVIKAIHGSGCKIDQLWFEKFTQPCKENEMEV</sequence>
<gene>
    <name evidence="4" type="ORF">FSB_LOCUS42588</name>
</gene>
<dbReference type="GO" id="GO:0010019">
    <property type="term" value="P:chloroplast-nucleus signaling pathway"/>
    <property type="evidence" value="ECO:0007669"/>
    <property type="project" value="TreeGrafter"/>
</dbReference>
<dbReference type="InterPro" id="IPR011990">
    <property type="entry name" value="TPR-like_helical_dom_sf"/>
</dbReference>
<dbReference type="Pfam" id="PF01535">
    <property type="entry name" value="PPR"/>
    <property type="match status" value="1"/>
</dbReference>
<comment type="similarity">
    <text evidence="1">Belongs to the PPR family. P subfamily.</text>
</comment>
<evidence type="ECO:0000256" key="2">
    <source>
        <dbReference type="ARBA" id="ARBA00022737"/>
    </source>
</evidence>
<dbReference type="PANTHER" id="PTHR47936">
    <property type="entry name" value="PPR_LONG DOMAIN-CONTAINING PROTEIN"/>
    <property type="match status" value="1"/>
</dbReference>
<evidence type="ECO:0000256" key="1">
    <source>
        <dbReference type="ARBA" id="ARBA00007626"/>
    </source>
</evidence>
<dbReference type="Gene3D" id="1.25.40.10">
    <property type="entry name" value="Tetratricopeptide repeat domain"/>
    <property type="match status" value="2"/>
</dbReference>
<keyword evidence="2" id="KW-0677">Repeat</keyword>
<dbReference type="GO" id="GO:0031930">
    <property type="term" value="P:mitochondria-nucleus signaling pathway"/>
    <property type="evidence" value="ECO:0007669"/>
    <property type="project" value="TreeGrafter"/>
</dbReference>
<dbReference type="Pfam" id="PF13041">
    <property type="entry name" value="PPR_2"/>
    <property type="match status" value="1"/>
</dbReference>
<name>A0A2N9HKJ5_FAGSY</name>
<dbReference type="PANTHER" id="PTHR47936:SF1">
    <property type="entry name" value="PENTATRICOPEPTIDE REPEAT-CONTAINING PROTEIN GUN1, CHLOROPLASTIC"/>
    <property type="match status" value="1"/>
</dbReference>
<proteinExistence type="inferred from homology"/>
<feature type="repeat" description="PPR" evidence="3">
    <location>
        <begin position="1"/>
        <end position="33"/>
    </location>
</feature>
<dbReference type="GO" id="GO:0009507">
    <property type="term" value="C:chloroplast"/>
    <property type="evidence" value="ECO:0007669"/>
    <property type="project" value="TreeGrafter"/>
</dbReference>
<dbReference type="AlphaFoldDB" id="A0A2N9HKJ5"/>
<dbReference type="PROSITE" id="PS51375">
    <property type="entry name" value="PPR"/>
    <property type="match status" value="3"/>
</dbReference>
<feature type="repeat" description="PPR" evidence="3">
    <location>
        <begin position="73"/>
        <end position="107"/>
    </location>
</feature>
<dbReference type="EMBL" id="OIVN01003979">
    <property type="protein sequence ID" value="SPD14706.1"/>
    <property type="molecule type" value="Genomic_DNA"/>
</dbReference>
<organism evidence="4">
    <name type="scientific">Fagus sylvatica</name>
    <name type="common">Beechnut</name>
    <dbReference type="NCBI Taxonomy" id="28930"/>
    <lineage>
        <taxon>Eukaryota</taxon>
        <taxon>Viridiplantae</taxon>
        <taxon>Streptophyta</taxon>
        <taxon>Embryophyta</taxon>
        <taxon>Tracheophyta</taxon>
        <taxon>Spermatophyta</taxon>
        <taxon>Magnoliopsida</taxon>
        <taxon>eudicotyledons</taxon>
        <taxon>Gunneridae</taxon>
        <taxon>Pentapetalae</taxon>
        <taxon>rosids</taxon>
        <taxon>fabids</taxon>
        <taxon>Fagales</taxon>
        <taxon>Fagaceae</taxon>
        <taxon>Fagus</taxon>
    </lineage>
</organism>
<evidence type="ECO:0008006" key="5">
    <source>
        <dbReference type="Google" id="ProtNLM"/>
    </source>
</evidence>
<dbReference type="InterPro" id="IPR002885">
    <property type="entry name" value="PPR_rpt"/>
</dbReference>
<accession>A0A2N9HKJ5</accession>